<dbReference type="InterPro" id="IPR011249">
    <property type="entry name" value="Metalloenz_LuxS/M16"/>
</dbReference>
<feature type="domain" description="Peptidase M16C associated" evidence="8">
    <location>
        <begin position="522"/>
        <end position="791"/>
    </location>
</feature>
<evidence type="ECO:0000256" key="3">
    <source>
        <dbReference type="ARBA" id="ARBA00011853"/>
    </source>
</evidence>
<evidence type="ECO:0000313" key="9">
    <source>
        <dbReference type="EMBL" id="CAL1695477.1"/>
    </source>
</evidence>
<protein>
    <recommendedName>
        <fullName evidence="4">Presequence protease, mitochondrial</fullName>
    </recommendedName>
    <alternativeName>
        <fullName evidence="5">Pitrilysin metalloproteinase</fullName>
    </alternativeName>
</protein>
<name>A0ABP1CIG9_9APHY</name>
<dbReference type="Pfam" id="PF00675">
    <property type="entry name" value="Peptidase_M16"/>
    <property type="match status" value="1"/>
</dbReference>
<evidence type="ECO:0000256" key="4">
    <source>
        <dbReference type="ARBA" id="ARBA00020167"/>
    </source>
</evidence>
<dbReference type="InterPro" id="IPR007863">
    <property type="entry name" value="Peptidase_M16_C"/>
</dbReference>
<dbReference type="Gene3D" id="3.30.830.10">
    <property type="entry name" value="Metalloenzyme, LuxS/M16 peptidase-like"/>
    <property type="match status" value="4"/>
</dbReference>
<evidence type="ECO:0000256" key="5">
    <source>
        <dbReference type="ARBA" id="ARBA00034552"/>
    </source>
</evidence>
<gene>
    <name evidence="9" type="ORF">GFSPODELE1_LOCUS771</name>
</gene>
<dbReference type="SMART" id="SM01264">
    <property type="entry name" value="M16C_associated"/>
    <property type="match status" value="1"/>
</dbReference>
<dbReference type="EMBL" id="OZ037944">
    <property type="protein sequence ID" value="CAL1695477.1"/>
    <property type="molecule type" value="Genomic_DNA"/>
</dbReference>
<dbReference type="PANTHER" id="PTHR43016:SF16">
    <property type="entry name" value="METALLOPROTEASE, PUTATIVE (AFU_ORTHOLOGUE AFUA_4G07610)-RELATED"/>
    <property type="match status" value="1"/>
</dbReference>
<dbReference type="PANTHER" id="PTHR43016">
    <property type="entry name" value="PRESEQUENCE PROTEASE"/>
    <property type="match status" value="1"/>
</dbReference>
<evidence type="ECO:0000256" key="1">
    <source>
        <dbReference type="ARBA" id="ARBA00004569"/>
    </source>
</evidence>
<evidence type="ECO:0000256" key="2">
    <source>
        <dbReference type="ARBA" id="ARBA00007575"/>
    </source>
</evidence>
<comment type="subunit">
    <text evidence="3">Monomer and homodimer; homodimerization is induced by binding of the substrate.</text>
</comment>
<evidence type="ECO:0000313" key="10">
    <source>
        <dbReference type="Proteomes" id="UP001497453"/>
    </source>
</evidence>
<comment type="similarity">
    <text evidence="2">Belongs to the peptidase M16 family. PreP subfamily.</text>
</comment>
<evidence type="ECO:0000259" key="8">
    <source>
        <dbReference type="SMART" id="SM01264"/>
    </source>
</evidence>
<evidence type="ECO:0000256" key="6">
    <source>
        <dbReference type="ARBA" id="ARBA00045897"/>
    </source>
</evidence>
<comment type="function">
    <text evidence="6">Degrades mitochondrial transit peptides after their cleavage in the intermembrane space or in the matrix, and presequence peptides; clearance of these peptides is required to keep the presequence processing machinery running. Preferentially cleaves the N-terminal side of paired basic amino acid residues. Also degrades other unstructured peptides. May function as an ATP-dependent peptidase as opposed to a metalloendopeptidase.</text>
</comment>
<reference evidence="10" key="1">
    <citation type="submission" date="2024-04" db="EMBL/GenBank/DDBJ databases">
        <authorList>
            <person name="Shaw F."/>
            <person name="Minotto A."/>
        </authorList>
    </citation>
    <scope>NUCLEOTIDE SEQUENCE [LARGE SCALE GENOMIC DNA]</scope>
</reference>
<evidence type="ECO:0000256" key="7">
    <source>
        <dbReference type="SAM" id="MobiDB-lite"/>
    </source>
</evidence>
<dbReference type="InterPro" id="IPR013578">
    <property type="entry name" value="Peptidase_M16C_assoc"/>
</dbReference>
<dbReference type="SUPFAM" id="SSF63411">
    <property type="entry name" value="LuxS/MPP-like metallohydrolase"/>
    <property type="match status" value="4"/>
</dbReference>
<dbReference type="Proteomes" id="UP001497453">
    <property type="component" value="Chromosome 1"/>
</dbReference>
<sequence length="1101" mass="121959">MLRFLKPWRHRSLYSNRLRPFLHALHGRQICRSQPYASAASTPALAPSMASSLQQPQRHGNFDLVRKFKLDFADIEVSKWKSRVSGLSVVHLDYDAPIVNGYFVVATEIFDDTGCPHTLEHLVFMGSEKYPYKGIIDHFANRGFSNGTNAWTDTDHTAYTVSTAGEQGFLQILPIYVDHVLYPTLTKAGFVTEVHHINGNGEDSGVVYSEMQGRENTPGDLMALRMQRLINPPGSAYRSETGGLMEALRALTIEQIRKYHHTYYVPHNFTLIVAGKLASGTGSLLDVVQNKVEPSVVEHEQNKGPRPLGWKRPFVETDSARRGPIPSIIKDDVEFPEQDESVGEVQINFMGPPSNAFLERKAIEILGTYLTSSPVAPLNKEFIEIDTPLCTYIYFSENTAATLCDIPIYISSIPTEHLDDFDLKLRASLQRIAGEGIDMDRMTMILNRDERQLLSKLESAQGDAFSGTVITDFLYGAEDGSELSTSVDEISQYNELRKWGSKEWAGLIKKYFLDTNYVVVRGKPSASMAERLEAEEKARIAAQKERLGPEGLAKVEEELQAAKKEHEKEIPKELLKSFPVPDVKSISWIPVQSVQKPGQGRTGRKDQVGNTELIKHVEADGSELPFFLQLDSVHSEFVTVAAYLSLTTLPDNLRPYILTYLSAFFSLPVTRASGEHLSHEEVVHKLDDDTVHYQASLGVNDIFSETLRVGIKVNAANYETAIAWLRDLIYGGEFTKERLQVNIAKMQQSLPEMRRDGSTVLSSVSANLLYDESSTSRAGGILPQSDFIPRLAEELQNSPDKVIKDFEAIREHMTTPSGIRFSVTGNVLKLEQPRSPWAKHFQNLLPQGPLAPIPYAHETLSTLGKQPSKKAVVVSLPSIESSYVTHSTKGLQGFDHPDYPALRVTSEVLNATESYLWRYIRGSGLAYGAYVSTDLEAGLLSFSLYRSSNSLEAFNQARSVLQGLVDGTIELDDTTLDAAKSSIVFGVAKGASSPGRAGLLSFINQALKGVPQNFNVELLERFQAVTKEDVLTSLKQHFLPLFDPSSSVAVVVTAPAKAAEINEGLTKAGFDVEQRTLDVGVDDSEYESASGSECDSDECHH</sequence>
<dbReference type="InterPro" id="IPR011765">
    <property type="entry name" value="Pept_M16_N"/>
</dbReference>
<proteinExistence type="inferred from homology"/>
<comment type="subcellular location">
    <subcellularLocation>
        <location evidence="1">Mitochondrion intermembrane space</location>
    </subcellularLocation>
</comment>
<keyword evidence="10" id="KW-1185">Reference proteome</keyword>
<feature type="region of interest" description="Disordered" evidence="7">
    <location>
        <begin position="1081"/>
        <end position="1101"/>
    </location>
</feature>
<dbReference type="Pfam" id="PF05193">
    <property type="entry name" value="Peptidase_M16_C"/>
    <property type="match status" value="2"/>
</dbReference>
<accession>A0ABP1CIG9</accession>
<organism evidence="9 10">
    <name type="scientific">Somion occarium</name>
    <dbReference type="NCBI Taxonomy" id="3059160"/>
    <lineage>
        <taxon>Eukaryota</taxon>
        <taxon>Fungi</taxon>
        <taxon>Dikarya</taxon>
        <taxon>Basidiomycota</taxon>
        <taxon>Agaricomycotina</taxon>
        <taxon>Agaricomycetes</taxon>
        <taxon>Polyporales</taxon>
        <taxon>Cerrenaceae</taxon>
        <taxon>Somion</taxon>
    </lineage>
</organism>